<feature type="non-terminal residue" evidence="2">
    <location>
        <position position="1"/>
    </location>
</feature>
<name>A0ABP1B978_9BRYO</name>
<feature type="compositionally biased region" description="Basic and acidic residues" evidence="1">
    <location>
        <begin position="25"/>
        <end position="39"/>
    </location>
</feature>
<evidence type="ECO:0000256" key="1">
    <source>
        <dbReference type="SAM" id="MobiDB-lite"/>
    </source>
</evidence>
<evidence type="ECO:0000313" key="3">
    <source>
        <dbReference type="Proteomes" id="UP001497522"/>
    </source>
</evidence>
<feature type="compositionally biased region" description="Polar residues" evidence="1">
    <location>
        <begin position="1"/>
        <end position="24"/>
    </location>
</feature>
<proteinExistence type="predicted"/>
<dbReference type="EMBL" id="OZ023703">
    <property type="protein sequence ID" value="CAK9871817.1"/>
    <property type="molecule type" value="Genomic_DNA"/>
</dbReference>
<protein>
    <submittedName>
        <fullName evidence="2">Uncharacterized protein</fullName>
    </submittedName>
</protein>
<organism evidence="2 3">
    <name type="scientific">Sphagnum jensenii</name>
    <dbReference type="NCBI Taxonomy" id="128206"/>
    <lineage>
        <taxon>Eukaryota</taxon>
        <taxon>Viridiplantae</taxon>
        <taxon>Streptophyta</taxon>
        <taxon>Embryophyta</taxon>
        <taxon>Bryophyta</taxon>
        <taxon>Sphagnophytina</taxon>
        <taxon>Sphagnopsida</taxon>
        <taxon>Sphagnales</taxon>
        <taxon>Sphagnaceae</taxon>
        <taxon>Sphagnum</taxon>
    </lineage>
</organism>
<evidence type="ECO:0000313" key="2">
    <source>
        <dbReference type="EMBL" id="CAK9871817.1"/>
    </source>
</evidence>
<accession>A0ABP1B978</accession>
<sequence>MSRKQNNTRETAECQGNRTIQERQQNVKETEQYKRDSRMSRNTTIQERERQQNAKETEQYNRDNTRFVERQELAAFKFIMSKQCGHVGI</sequence>
<reference evidence="2 3" key="1">
    <citation type="submission" date="2024-03" db="EMBL/GenBank/DDBJ databases">
        <authorList>
            <consortium name="ELIXIR-Norway"/>
            <consortium name="Elixir Norway"/>
        </authorList>
    </citation>
    <scope>NUCLEOTIDE SEQUENCE [LARGE SCALE GENOMIC DNA]</scope>
</reference>
<feature type="non-terminal residue" evidence="2">
    <location>
        <position position="89"/>
    </location>
</feature>
<gene>
    <name evidence="2" type="ORF">CSSPJE1EN2_LOCUS14414</name>
</gene>
<feature type="region of interest" description="Disordered" evidence="1">
    <location>
        <begin position="1"/>
        <end position="63"/>
    </location>
</feature>
<dbReference type="Proteomes" id="UP001497522">
    <property type="component" value="Chromosome 2"/>
</dbReference>
<feature type="compositionally biased region" description="Basic and acidic residues" evidence="1">
    <location>
        <begin position="46"/>
        <end position="63"/>
    </location>
</feature>
<keyword evidence="3" id="KW-1185">Reference proteome</keyword>